<gene>
    <name evidence="2" type="ORF">BCR43DRAFT_484615</name>
</gene>
<protein>
    <submittedName>
        <fullName evidence="2">Ribonuclease III domain-containing protein</fullName>
    </submittedName>
</protein>
<dbReference type="GO" id="GO:0006396">
    <property type="term" value="P:RNA processing"/>
    <property type="evidence" value="ECO:0007669"/>
    <property type="project" value="InterPro"/>
</dbReference>
<accession>A0A1X2HKW0</accession>
<evidence type="ECO:0000313" key="2">
    <source>
        <dbReference type="EMBL" id="ORY99955.1"/>
    </source>
</evidence>
<proteinExistence type="predicted"/>
<evidence type="ECO:0000259" key="1">
    <source>
        <dbReference type="PROSITE" id="PS50142"/>
    </source>
</evidence>
<dbReference type="InterPro" id="IPR040030">
    <property type="entry name" value="Ribosomal_mL57"/>
</dbReference>
<dbReference type="OrthoDB" id="67027at2759"/>
<sequence>MLRSMTLTRGCLRAFHTSQMAQAAKKASPSFNAASAAERLGVKFQTPSILEQALTHRSFENTKVPCNTRLAYLGRRALDLFAEESSATNAVTPERLAVQFDKLNLEEGLQYSHGPETKNIKIKASALQALVGAVYHEQGMEAARKFASQHALGN</sequence>
<feature type="domain" description="RNase III" evidence="1">
    <location>
        <begin position="33"/>
        <end position="80"/>
    </location>
</feature>
<dbReference type="PANTHER" id="PTHR28160:SF1">
    <property type="entry name" value="LARGE RIBOSOMAL SUBUNIT PROTEIN ML57"/>
    <property type="match status" value="1"/>
</dbReference>
<keyword evidence="3" id="KW-1185">Reference proteome</keyword>
<evidence type="ECO:0000313" key="3">
    <source>
        <dbReference type="Proteomes" id="UP000242180"/>
    </source>
</evidence>
<dbReference type="InterPro" id="IPR000999">
    <property type="entry name" value="RNase_III_dom"/>
</dbReference>
<dbReference type="SUPFAM" id="SSF69065">
    <property type="entry name" value="RNase III domain-like"/>
    <property type="match status" value="1"/>
</dbReference>
<organism evidence="2 3">
    <name type="scientific">Syncephalastrum racemosum</name>
    <name type="common">Filamentous fungus</name>
    <dbReference type="NCBI Taxonomy" id="13706"/>
    <lineage>
        <taxon>Eukaryota</taxon>
        <taxon>Fungi</taxon>
        <taxon>Fungi incertae sedis</taxon>
        <taxon>Mucoromycota</taxon>
        <taxon>Mucoromycotina</taxon>
        <taxon>Mucoromycetes</taxon>
        <taxon>Mucorales</taxon>
        <taxon>Syncephalastraceae</taxon>
        <taxon>Syncephalastrum</taxon>
    </lineage>
</organism>
<dbReference type="PROSITE" id="PS50142">
    <property type="entry name" value="RNASE_3_2"/>
    <property type="match status" value="1"/>
</dbReference>
<dbReference type="Proteomes" id="UP000242180">
    <property type="component" value="Unassembled WGS sequence"/>
</dbReference>
<dbReference type="GO" id="GO:0005762">
    <property type="term" value="C:mitochondrial large ribosomal subunit"/>
    <property type="evidence" value="ECO:0007669"/>
    <property type="project" value="InterPro"/>
</dbReference>
<dbReference type="OMA" id="FFAMEAN"/>
<dbReference type="CDD" id="cd00593">
    <property type="entry name" value="RIBOc"/>
    <property type="match status" value="1"/>
</dbReference>
<comment type="caution">
    <text evidence="2">The sequence shown here is derived from an EMBL/GenBank/DDBJ whole genome shotgun (WGS) entry which is preliminary data.</text>
</comment>
<dbReference type="SMART" id="SM00535">
    <property type="entry name" value="RIBOc"/>
    <property type="match status" value="1"/>
</dbReference>
<reference evidence="2 3" key="1">
    <citation type="submission" date="2016-07" db="EMBL/GenBank/DDBJ databases">
        <title>Pervasive Adenine N6-methylation of Active Genes in Fungi.</title>
        <authorList>
            <consortium name="DOE Joint Genome Institute"/>
            <person name="Mondo S.J."/>
            <person name="Dannebaum R.O."/>
            <person name="Kuo R.C."/>
            <person name="Labutti K."/>
            <person name="Haridas S."/>
            <person name="Kuo A."/>
            <person name="Salamov A."/>
            <person name="Ahrendt S.R."/>
            <person name="Lipzen A."/>
            <person name="Sullivan W."/>
            <person name="Andreopoulos W.B."/>
            <person name="Clum A."/>
            <person name="Lindquist E."/>
            <person name="Daum C."/>
            <person name="Ramamoorthy G.K."/>
            <person name="Gryganskyi A."/>
            <person name="Culley D."/>
            <person name="Magnuson J.K."/>
            <person name="James T.Y."/>
            <person name="O'Malley M.A."/>
            <person name="Stajich J.E."/>
            <person name="Spatafora J.W."/>
            <person name="Visel A."/>
            <person name="Grigoriev I.V."/>
        </authorList>
    </citation>
    <scope>NUCLEOTIDE SEQUENCE [LARGE SCALE GENOMIC DNA]</scope>
    <source>
        <strain evidence="2 3">NRRL 2496</strain>
    </source>
</reference>
<dbReference type="GO" id="GO:0003735">
    <property type="term" value="F:structural constituent of ribosome"/>
    <property type="evidence" value="ECO:0007669"/>
    <property type="project" value="InterPro"/>
</dbReference>
<dbReference type="Gene3D" id="1.10.1520.10">
    <property type="entry name" value="Ribonuclease III domain"/>
    <property type="match status" value="1"/>
</dbReference>
<dbReference type="GO" id="GO:0032543">
    <property type="term" value="P:mitochondrial translation"/>
    <property type="evidence" value="ECO:0007669"/>
    <property type="project" value="InterPro"/>
</dbReference>
<dbReference type="Pfam" id="PF14622">
    <property type="entry name" value="Ribonucleas_3_3"/>
    <property type="match status" value="1"/>
</dbReference>
<dbReference type="GO" id="GO:0004525">
    <property type="term" value="F:ribonuclease III activity"/>
    <property type="evidence" value="ECO:0007669"/>
    <property type="project" value="InterPro"/>
</dbReference>
<dbReference type="EMBL" id="MCGN01000002">
    <property type="protein sequence ID" value="ORY99955.1"/>
    <property type="molecule type" value="Genomic_DNA"/>
</dbReference>
<dbReference type="STRING" id="13706.A0A1X2HKW0"/>
<dbReference type="InterPro" id="IPR036389">
    <property type="entry name" value="RNase_III_sf"/>
</dbReference>
<dbReference type="AlphaFoldDB" id="A0A1X2HKW0"/>
<dbReference type="PANTHER" id="PTHR28160">
    <property type="entry name" value="54S RIBOSOMAL PROTEIN L15, MITOCHONDRIAL"/>
    <property type="match status" value="1"/>
</dbReference>
<dbReference type="InParanoid" id="A0A1X2HKW0"/>
<name>A0A1X2HKW0_SYNRA</name>